<accession>A0A5N6QG62</accession>
<reference evidence="1 2" key="1">
    <citation type="submission" date="2019-06" db="EMBL/GenBank/DDBJ databases">
        <title>A chromosomal-level reference genome of Carpinus fangiana (Coryloideae, Betulaceae).</title>
        <authorList>
            <person name="Yang X."/>
            <person name="Wang Z."/>
            <person name="Zhang L."/>
            <person name="Hao G."/>
            <person name="Liu J."/>
            <person name="Yang Y."/>
        </authorList>
    </citation>
    <scope>NUCLEOTIDE SEQUENCE [LARGE SCALE GENOMIC DNA]</scope>
    <source>
        <strain evidence="1">Cfa_2016G</strain>
        <tissue evidence="1">Leaf</tissue>
    </source>
</reference>
<proteinExistence type="predicted"/>
<evidence type="ECO:0000313" key="1">
    <source>
        <dbReference type="EMBL" id="KAE7997140.1"/>
    </source>
</evidence>
<evidence type="ECO:0000313" key="2">
    <source>
        <dbReference type="Proteomes" id="UP000327013"/>
    </source>
</evidence>
<dbReference type="AlphaFoldDB" id="A0A5N6QG62"/>
<keyword evidence="2" id="KW-1185">Reference proteome</keyword>
<dbReference type="EMBL" id="CM017321">
    <property type="protein sequence ID" value="KAE7997140.1"/>
    <property type="molecule type" value="Genomic_DNA"/>
</dbReference>
<protein>
    <submittedName>
        <fullName evidence="1">Uncharacterized protein</fullName>
    </submittedName>
</protein>
<name>A0A5N6QG62_9ROSI</name>
<gene>
    <name evidence="1" type="ORF">FH972_001796</name>
</gene>
<sequence length="88" mass="10227">MKSSSFGYLSRSIRKTTQMGILRGRRIRTMPPEVEATGKITKIVSRTTTKATTAVWSAIRESPPRKARRPRNCQQPPCQVRWIKRWQK</sequence>
<dbReference type="Proteomes" id="UP000327013">
    <property type="component" value="Chromosome 1"/>
</dbReference>
<organism evidence="1 2">
    <name type="scientific">Carpinus fangiana</name>
    <dbReference type="NCBI Taxonomy" id="176857"/>
    <lineage>
        <taxon>Eukaryota</taxon>
        <taxon>Viridiplantae</taxon>
        <taxon>Streptophyta</taxon>
        <taxon>Embryophyta</taxon>
        <taxon>Tracheophyta</taxon>
        <taxon>Spermatophyta</taxon>
        <taxon>Magnoliopsida</taxon>
        <taxon>eudicotyledons</taxon>
        <taxon>Gunneridae</taxon>
        <taxon>Pentapetalae</taxon>
        <taxon>rosids</taxon>
        <taxon>fabids</taxon>
        <taxon>Fagales</taxon>
        <taxon>Betulaceae</taxon>
        <taxon>Carpinus</taxon>
    </lineage>
</organism>